<keyword evidence="2" id="KW-0418">Kinase</keyword>
<evidence type="ECO:0000256" key="1">
    <source>
        <dbReference type="SAM" id="MobiDB-lite"/>
    </source>
</evidence>
<dbReference type="GO" id="GO:0016301">
    <property type="term" value="F:kinase activity"/>
    <property type="evidence" value="ECO:0007669"/>
    <property type="project" value="UniProtKB-KW"/>
</dbReference>
<evidence type="ECO:0000313" key="3">
    <source>
        <dbReference type="Proteomes" id="UP000075230"/>
    </source>
</evidence>
<comment type="caution">
    <text evidence="2">The sequence shown here is derived from an EMBL/GenBank/DDBJ whole genome shotgun (WGS) entry which is preliminary data.</text>
</comment>
<protein>
    <submittedName>
        <fullName evidence="2">Kinase domain containing protein</fullName>
    </submittedName>
</protein>
<keyword evidence="2" id="KW-0808">Transferase</keyword>
<dbReference type="EMBL" id="BCWF01000031">
    <property type="protein sequence ID" value="GAT30026.1"/>
    <property type="molecule type" value="Genomic_DNA"/>
</dbReference>
<proteinExistence type="predicted"/>
<feature type="compositionally biased region" description="Polar residues" evidence="1">
    <location>
        <begin position="7"/>
        <end position="16"/>
    </location>
</feature>
<reference evidence="2 3" key="1">
    <citation type="journal article" date="2016" name="DNA Res.">
        <title>Genome sequence of Aspergillus luchuensis NBRC 4314.</title>
        <authorList>
            <person name="Yamada O."/>
            <person name="Machida M."/>
            <person name="Hosoyama A."/>
            <person name="Goto M."/>
            <person name="Takahashi T."/>
            <person name="Futagami T."/>
            <person name="Yamagata Y."/>
            <person name="Takeuchi M."/>
            <person name="Kobayashi T."/>
            <person name="Koike H."/>
            <person name="Abe K."/>
            <person name="Asai K."/>
            <person name="Arita M."/>
            <person name="Fujita N."/>
            <person name="Fukuda K."/>
            <person name="Higa K."/>
            <person name="Horikawa H."/>
            <person name="Ishikawa T."/>
            <person name="Jinno K."/>
            <person name="Kato Y."/>
            <person name="Kirimura K."/>
            <person name="Mizutani O."/>
            <person name="Nakasone K."/>
            <person name="Sano M."/>
            <person name="Shiraishi Y."/>
            <person name="Tsukahara M."/>
            <person name="Gomi K."/>
        </authorList>
    </citation>
    <scope>NUCLEOTIDE SEQUENCE [LARGE SCALE GENOMIC DNA]</scope>
    <source>
        <strain evidence="2 3">RIB 2604</strain>
    </source>
</reference>
<evidence type="ECO:0000313" key="2">
    <source>
        <dbReference type="EMBL" id="GAT30026.1"/>
    </source>
</evidence>
<dbReference type="Proteomes" id="UP000075230">
    <property type="component" value="Unassembled WGS sequence"/>
</dbReference>
<dbReference type="AlphaFoldDB" id="A0A146FWX2"/>
<feature type="region of interest" description="Disordered" evidence="1">
    <location>
        <begin position="1"/>
        <end position="20"/>
    </location>
</feature>
<reference evidence="3" key="2">
    <citation type="submission" date="2016-02" db="EMBL/GenBank/DDBJ databases">
        <title>Genome sequencing of Aspergillus luchuensis NBRC 4314.</title>
        <authorList>
            <person name="Yamada O."/>
        </authorList>
    </citation>
    <scope>NUCLEOTIDE SEQUENCE [LARGE SCALE GENOMIC DNA]</scope>
    <source>
        <strain evidence="3">RIB 2604</strain>
    </source>
</reference>
<gene>
    <name evidence="2" type="ORF">RIB2604_03200400</name>
</gene>
<sequence length="75" mass="8256">MLAYPHSATTSLTKSGQAGGAQSFLQQLSIENAGKATSRRRHRDQNTAIHWLRTVMTPRPCTTFSTLSLNPEEKA</sequence>
<organism evidence="2 3">
    <name type="scientific">Aspergillus kawachii</name>
    <name type="common">White koji mold</name>
    <name type="synonym">Aspergillus awamori var. kawachi</name>
    <dbReference type="NCBI Taxonomy" id="1069201"/>
    <lineage>
        <taxon>Eukaryota</taxon>
        <taxon>Fungi</taxon>
        <taxon>Dikarya</taxon>
        <taxon>Ascomycota</taxon>
        <taxon>Pezizomycotina</taxon>
        <taxon>Eurotiomycetes</taxon>
        <taxon>Eurotiomycetidae</taxon>
        <taxon>Eurotiales</taxon>
        <taxon>Aspergillaceae</taxon>
        <taxon>Aspergillus</taxon>
        <taxon>Aspergillus subgen. Circumdati</taxon>
    </lineage>
</organism>
<accession>A0A146FWX2</accession>
<name>A0A146FWX2_ASPKA</name>